<comment type="caution">
    <text evidence="1">The sequence shown here is derived from an EMBL/GenBank/DDBJ whole genome shotgun (WGS) entry which is preliminary data.</text>
</comment>
<protein>
    <submittedName>
        <fullName evidence="1">Uncharacterized protein</fullName>
    </submittedName>
</protein>
<dbReference type="AlphaFoldDB" id="A0A8S9QAH5"/>
<accession>A0A8S9QAH5</accession>
<name>A0A8S9QAH5_BRACR</name>
<evidence type="ECO:0000313" key="2">
    <source>
        <dbReference type="Proteomes" id="UP000712600"/>
    </source>
</evidence>
<reference evidence="1" key="1">
    <citation type="submission" date="2019-12" db="EMBL/GenBank/DDBJ databases">
        <title>Genome sequencing and annotation of Brassica cretica.</title>
        <authorList>
            <person name="Studholme D.J."/>
            <person name="Sarris P."/>
        </authorList>
    </citation>
    <scope>NUCLEOTIDE SEQUENCE</scope>
    <source>
        <strain evidence="1">PFS-109/04</strain>
        <tissue evidence="1">Leaf</tissue>
    </source>
</reference>
<organism evidence="1 2">
    <name type="scientific">Brassica cretica</name>
    <name type="common">Mustard</name>
    <dbReference type="NCBI Taxonomy" id="69181"/>
    <lineage>
        <taxon>Eukaryota</taxon>
        <taxon>Viridiplantae</taxon>
        <taxon>Streptophyta</taxon>
        <taxon>Embryophyta</taxon>
        <taxon>Tracheophyta</taxon>
        <taxon>Spermatophyta</taxon>
        <taxon>Magnoliopsida</taxon>
        <taxon>eudicotyledons</taxon>
        <taxon>Gunneridae</taxon>
        <taxon>Pentapetalae</taxon>
        <taxon>rosids</taxon>
        <taxon>malvids</taxon>
        <taxon>Brassicales</taxon>
        <taxon>Brassicaceae</taxon>
        <taxon>Brassiceae</taxon>
        <taxon>Brassica</taxon>
    </lineage>
</organism>
<dbReference type="EMBL" id="QGKX02001290">
    <property type="protein sequence ID" value="KAF3536863.1"/>
    <property type="molecule type" value="Genomic_DNA"/>
</dbReference>
<dbReference type="Proteomes" id="UP000712600">
    <property type="component" value="Unassembled WGS sequence"/>
</dbReference>
<evidence type="ECO:0000313" key="1">
    <source>
        <dbReference type="EMBL" id="KAF3536863.1"/>
    </source>
</evidence>
<proteinExistence type="predicted"/>
<gene>
    <name evidence="1" type="ORF">F2Q69_00024428</name>
</gene>
<sequence length="136" mass="15849">MLENKERRRIEMERQPDSLSTKINANGKALSSRFDGVIAHVKSFNNNIFHMNEDQEESITPLYNTNTYEEHTMDLEIDVEEDVQIKDGFQEEAEDSIHELEIHLGCMVDEKLVVKYEEQVEPIASMDYSTRAIIKK</sequence>